<dbReference type="AlphaFoldDB" id="A0A0W0C603"/>
<dbReference type="GO" id="GO:0004129">
    <property type="term" value="F:cytochrome-c oxidase activity"/>
    <property type="evidence" value="ECO:0007669"/>
    <property type="project" value="EnsemblFungi"/>
</dbReference>
<dbReference type="GO" id="GO:0006123">
    <property type="term" value="P:mitochondrial electron transport, cytochrome c to oxygen"/>
    <property type="evidence" value="ECO:0007669"/>
    <property type="project" value="EnsemblFungi"/>
</dbReference>
<keyword evidence="2" id="KW-0496">Mitochondrion</keyword>
<evidence type="ECO:0000313" key="2">
    <source>
        <dbReference type="EMBL" id="KTA94980.1"/>
    </source>
</evidence>
<dbReference type="GO" id="GO:0045277">
    <property type="term" value="C:respiratory chain complex IV"/>
    <property type="evidence" value="ECO:0007669"/>
    <property type="project" value="EnsemblFungi"/>
</dbReference>
<evidence type="ECO:0000256" key="1">
    <source>
        <dbReference type="SAM" id="Phobius"/>
    </source>
</evidence>
<dbReference type="InterPro" id="IPR036927">
    <property type="entry name" value="Cyt_c_oxase-like_su1_sf"/>
</dbReference>
<dbReference type="Proteomes" id="UP000054886">
    <property type="component" value="Unassembled WGS sequence"/>
</dbReference>
<protein>
    <submittedName>
        <fullName evidence="2">Cytochrome c oxidase subunit 1</fullName>
    </submittedName>
</protein>
<reference evidence="2 3" key="1">
    <citation type="submission" date="2015-10" db="EMBL/GenBank/DDBJ databases">
        <title>Draft genomes sequences of Candida glabrata isolates 1A, 1B, 2A, 2B, 3A and 3B.</title>
        <authorList>
            <person name="Haavelsrud O.E."/>
            <person name="Gaustad P."/>
        </authorList>
    </citation>
    <scope>NUCLEOTIDE SEQUENCE [LARGE SCALE GENOMIC DNA]</scope>
    <source>
        <strain evidence="2">910700640</strain>
    </source>
</reference>
<sequence>MPMHFLGINASVGSFIAMISLVLFIYILYDQFVNGLTNKANNKSVLYTKSPDFVESNEIFNLNTIKTSSIEFLLTSPPAVHSFNTPAVQS</sequence>
<gene>
    <name evidence="2" type="ORF">AO440_004681</name>
</gene>
<dbReference type="VEuPathDB" id="FungiDB:CaglfMp04"/>
<name>A0A0W0C603_CANGB</name>
<keyword evidence="1" id="KW-1133">Transmembrane helix</keyword>
<dbReference type="EMBL" id="LLZZ01000195">
    <property type="protein sequence ID" value="KTA94980.1"/>
    <property type="molecule type" value="Genomic_DNA"/>
</dbReference>
<dbReference type="SUPFAM" id="SSF81442">
    <property type="entry name" value="Cytochrome c oxidase subunit I-like"/>
    <property type="match status" value="1"/>
</dbReference>
<feature type="transmembrane region" description="Helical" evidence="1">
    <location>
        <begin position="6"/>
        <end position="29"/>
    </location>
</feature>
<proteinExistence type="predicted"/>
<keyword evidence="1" id="KW-0812">Transmembrane</keyword>
<accession>A0A0W0C603</accession>
<dbReference type="Gene3D" id="1.20.210.10">
    <property type="entry name" value="Cytochrome c oxidase-like, subunit I domain"/>
    <property type="match status" value="1"/>
</dbReference>
<dbReference type="GO" id="GO:0031966">
    <property type="term" value="C:mitochondrial membrane"/>
    <property type="evidence" value="ECO:0007669"/>
    <property type="project" value="EnsemblFungi"/>
</dbReference>
<comment type="caution">
    <text evidence="2">The sequence shown here is derived from an EMBL/GenBank/DDBJ whole genome shotgun (WGS) entry which is preliminary data.</text>
</comment>
<geneLocation type="mitochondrion" evidence="2"/>
<evidence type="ECO:0000313" key="3">
    <source>
        <dbReference type="Proteomes" id="UP000054886"/>
    </source>
</evidence>
<dbReference type="VEuPathDB" id="FungiDB:B1J91_Mp04"/>
<organism evidence="2 3">
    <name type="scientific">Candida glabrata</name>
    <name type="common">Yeast</name>
    <name type="synonym">Torulopsis glabrata</name>
    <dbReference type="NCBI Taxonomy" id="5478"/>
    <lineage>
        <taxon>Eukaryota</taxon>
        <taxon>Fungi</taxon>
        <taxon>Dikarya</taxon>
        <taxon>Ascomycota</taxon>
        <taxon>Saccharomycotina</taxon>
        <taxon>Saccharomycetes</taxon>
        <taxon>Saccharomycetales</taxon>
        <taxon>Saccharomycetaceae</taxon>
        <taxon>Nakaseomyces</taxon>
    </lineage>
</organism>
<keyword evidence="1" id="KW-0472">Membrane</keyword>